<protein>
    <submittedName>
        <fullName evidence="2">Uncharacterized protein</fullName>
    </submittedName>
</protein>
<name>A0A7S4AWU3_9STRA</name>
<evidence type="ECO:0000256" key="1">
    <source>
        <dbReference type="SAM" id="MobiDB-lite"/>
    </source>
</evidence>
<accession>A0A7S4AWU3</accession>
<feature type="compositionally biased region" description="Basic and acidic residues" evidence="1">
    <location>
        <begin position="148"/>
        <end position="157"/>
    </location>
</feature>
<dbReference type="EMBL" id="HBIX01034319">
    <property type="protein sequence ID" value="CAE0729639.1"/>
    <property type="molecule type" value="Transcribed_RNA"/>
</dbReference>
<feature type="region of interest" description="Disordered" evidence="1">
    <location>
        <begin position="148"/>
        <end position="172"/>
    </location>
</feature>
<gene>
    <name evidence="2" type="ORF">PAUS00366_LOCUS22424</name>
</gene>
<feature type="compositionally biased region" description="Basic and acidic residues" evidence="1">
    <location>
        <begin position="7"/>
        <end position="36"/>
    </location>
</feature>
<dbReference type="AlphaFoldDB" id="A0A7S4AWU3"/>
<feature type="region of interest" description="Disordered" evidence="1">
    <location>
        <begin position="1"/>
        <end position="36"/>
    </location>
</feature>
<reference evidence="2" key="1">
    <citation type="submission" date="2021-01" db="EMBL/GenBank/DDBJ databases">
        <authorList>
            <person name="Corre E."/>
            <person name="Pelletier E."/>
            <person name="Niang G."/>
            <person name="Scheremetjew M."/>
            <person name="Finn R."/>
            <person name="Kale V."/>
            <person name="Holt S."/>
            <person name="Cochrane G."/>
            <person name="Meng A."/>
            <person name="Brown T."/>
            <person name="Cohen L."/>
        </authorList>
    </citation>
    <scope>NUCLEOTIDE SEQUENCE</scope>
    <source>
        <strain evidence="2">10249 10 AB</strain>
    </source>
</reference>
<evidence type="ECO:0000313" key="2">
    <source>
        <dbReference type="EMBL" id="CAE0729639.1"/>
    </source>
</evidence>
<organism evidence="2">
    <name type="scientific">Pseudo-nitzschia australis</name>
    <dbReference type="NCBI Taxonomy" id="44445"/>
    <lineage>
        <taxon>Eukaryota</taxon>
        <taxon>Sar</taxon>
        <taxon>Stramenopiles</taxon>
        <taxon>Ochrophyta</taxon>
        <taxon>Bacillariophyta</taxon>
        <taxon>Bacillariophyceae</taxon>
        <taxon>Bacillariophycidae</taxon>
        <taxon>Bacillariales</taxon>
        <taxon>Bacillariaceae</taxon>
        <taxon>Pseudo-nitzschia</taxon>
    </lineage>
</organism>
<sequence length="172" mass="20058">MVLGTVSRDRYDTGNGEDFRIDPNATDKVHARDKYSNSFEDRYQMRRCDNNTRSGGGKIDQSRTDRYYDQMDCNNFKAACKTNGPRKDRYSNKSDTNEYYPVLNESNIRSRASRDRYDVDNLTNAKTTNNNYDGVGRAFRGDDYYVNKHDDLKENGKTETSMNDRYGMDKYS</sequence>
<proteinExistence type="predicted"/>